<dbReference type="AlphaFoldDB" id="A0AAV6ILK0"/>
<reference evidence="1" key="1">
    <citation type="submission" date="2020-08" db="EMBL/GenBank/DDBJ databases">
        <title>Plant Genome Project.</title>
        <authorList>
            <person name="Zhang R.-G."/>
        </authorList>
    </citation>
    <scope>NUCLEOTIDE SEQUENCE</scope>
    <source>
        <strain evidence="1">WSP0</strain>
        <tissue evidence="1">Leaf</tissue>
    </source>
</reference>
<accession>A0AAV6ILK0</accession>
<dbReference type="Proteomes" id="UP000823749">
    <property type="component" value="Chromosome 10"/>
</dbReference>
<evidence type="ECO:0000313" key="1">
    <source>
        <dbReference type="EMBL" id="KAG5528745.1"/>
    </source>
</evidence>
<comment type="caution">
    <text evidence="1">The sequence shown here is derived from an EMBL/GenBank/DDBJ whole genome shotgun (WGS) entry which is preliminary data.</text>
</comment>
<protein>
    <submittedName>
        <fullName evidence="1">Uncharacterized protein</fullName>
    </submittedName>
</protein>
<proteinExistence type="predicted"/>
<dbReference type="EMBL" id="JACTNZ010000010">
    <property type="protein sequence ID" value="KAG5528745.1"/>
    <property type="molecule type" value="Genomic_DNA"/>
</dbReference>
<name>A0AAV6ILK0_9ERIC</name>
<gene>
    <name evidence="1" type="ORF">RHGRI_029415</name>
</gene>
<evidence type="ECO:0000313" key="2">
    <source>
        <dbReference type="Proteomes" id="UP000823749"/>
    </source>
</evidence>
<sequence>MAHSTAVGVNPTAGHELGFGPATAYTPDLVAAGPATAGPANPQPAIFGPASSLAGTAAGILRLGIDINSGLWPATHIWCWFILDNLHRREPRTGWLLATEAGHPQPWPPVVG</sequence>
<keyword evidence="2" id="KW-1185">Reference proteome</keyword>
<organism evidence="1 2">
    <name type="scientific">Rhododendron griersonianum</name>
    <dbReference type="NCBI Taxonomy" id="479676"/>
    <lineage>
        <taxon>Eukaryota</taxon>
        <taxon>Viridiplantae</taxon>
        <taxon>Streptophyta</taxon>
        <taxon>Embryophyta</taxon>
        <taxon>Tracheophyta</taxon>
        <taxon>Spermatophyta</taxon>
        <taxon>Magnoliopsida</taxon>
        <taxon>eudicotyledons</taxon>
        <taxon>Gunneridae</taxon>
        <taxon>Pentapetalae</taxon>
        <taxon>asterids</taxon>
        <taxon>Ericales</taxon>
        <taxon>Ericaceae</taxon>
        <taxon>Ericoideae</taxon>
        <taxon>Rhodoreae</taxon>
        <taxon>Rhododendron</taxon>
    </lineage>
</organism>